<organism evidence="3">
    <name type="scientific">Lotharella globosa</name>
    <dbReference type="NCBI Taxonomy" id="91324"/>
    <lineage>
        <taxon>Eukaryota</taxon>
        <taxon>Sar</taxon>
        <taxon>Rhizaria</taxon>
        <taxon>Cercozoa</taxon>
        <taxon>Chlorarachniophyceae</taxon>
        <taxon>Lotharella</taxon>
    </lineage>
</organism>
<keyword evidence="1" id="KW-0175">Coiled coil</keyword>
<feature type="compositionally biased region" description="Basic residues" evidence="2">
    <location>
        <begin position="208"/>
        <end position="218"/>
    </location>
</feature>
<reference evidence="3" key="1">
    <citation type="submission" date="2021-01" db="EMBL/GenBank/DDBJ databases">
        <authorList>
            <person name="Corre E."/>
            <person name="Pelletier E."/>
            <person name="Niang G."/>
            <person name="Scheremetjew M."/>
            <person name="Finn R."/>
            <person name="Kale V."/>
            <person name="Holt S."/>
            <person name="Cochrane G."/>
            <person name="Meng A."/>
            <person name="Brown T."/>
            <person name="Cohen L."/>
        </authorList>
    </citation>
    <scope>NUCLEOTIDE SEQUENCE</scope>
    <source>
        <strain evidence="3">CCCM811</strain>
    </source>
</reference>
<dbReference type="EMBL" id="HBIV01037655">
    <property type="protein sequence ID" value="CAE0675009.1"/>
    <property type="molecule type" value="Transcribed_RNA"/>
</dbReference>
<evidence type="ECO:0000313" key="3">
    <source>
        <dbReference type="EMBL" id="CAE0675009.1"/>
    </source>
</evidence>
<feature type="compositionally biased region" description="Acidic residues" evidence="2">
    <location>
        <begin position="1"/>
        <end position="20"/>
    </location>
</feature>
<feature type="region of interest" description="Disordered" evidence="2">
    <location>
        <begin position="1"/>
        <end position="34"/>
    </location>
</feature>
<name>A0A7S4DWK7_9EUKA</name>
<dbReference type="AlphaFoldDB" id="A0A7S4DWK7"/>
<proteinExistence type="predicted"/>
<feature type="region of interest" description="Disordered" evidence="2">
    <location>
        <begin position="185"/>
        <end position="283"/>
    </location>
</feature>
<evidence type="ECO:0000256" key="2">
    <source>
        <dbReference type="SAM" id="MobiDB-lite"/>
    </source>
</evidence>
<evidence type="ECO:0000256" key="1">
    <source>
        <dbReference type="SAM" id="Coils"/>
    </source>
</evidence>
<gene>
    <name evidence="3" type="ORF">LGLO00237_LOCUS26785</name>
</gene>
<protein>
    <submittedName>
        <fullName evidence="3">Uncharacterized protein</fullName>
    </submittedName>
</protein>
<feature type="compositionally biased region" description="Polar residues" evidence="2">
    <location>
        <begin position="189"/>
        <end position="204"/>
    </location>
</feature>
<feature type="compositionally biased region" description="Polar residues" evidence="2">
    <location>
        <begin position="239"/>
        <end position="256"/>
    </location>
</feature>
<accession>A0A7S4DWK7</accession>
<sequence length="283" mass="31375">MEMETSSDDGGPDLTFDDLDEHFAGAEPARPVPKNKIGLAIAGLGDINPREFEDYGAPTSRVPRPRNETRAVPPPSGREMPRGGCTTKRRPITAWGTTSPSIPTRGKAADFRMTTVNGPQNKISPTTIAGLIEKCKVLRRKVKEVHSRHEGELAFYRKENAALREELRTKEAMWKAEKRKLKKRILNLDPQQAERSGKSRSISGLKTVPKKHHSSRRSSRQELTSAPRPETSEYRERQSGGTSTGMVKNGTDSWTRLHSGARKSRSTSPATPRGDDPENCIVT</sequence>
<feature type="region of interest" description="Disordered" evidence="2">
    <location>
        <begin position="48"/>
        <end position="107"/>
    </location>
</feature>
<feature type="coiled-coil region" evidence="1">
    <location>
        <begin position="146"/>
        <end position="184"/>
    </location>
</feature>